<keyword evidence="18" id="KW-1185">Reference proteome</keyword>
<evidence type="ECO:0000256" key="4">
    <source>
        <dbReference type="ARBA" id="ARBA00022452"/>
    </source>
</evidence>
<keyword evidence="9 12" id="KW-0472">Membrane</keyword>
<dbReference type="InterPro" id="IPR012910">
    <property type="entry name" value="Plug_dom"/>
</dbReference>
<evidence type="ECO:0000256" key="2">
    <source>
        <dbReference type="ARBA" id="ARBA00009810"/>
    </source>
</evidence>
<evidence type="ECO:0000256" key="3">
    <source>
        <dbReference type="ARBA" id="ARBA00022448"/>
    </source>
</evidence>
<dbReference type="InterPro" id="IPR036942">
    <property type="entry name" value="Beta-barrel_TonB_sf"/>
</dbReference>
<feature type="domain" description="TonB-dependent receptor-like beta-barrel" evidence="15">
    <location>
        <begin position="221"/>
        <end position="601"/>
    </location>
</feature>
<dbReference type="InterPro" id="IPR000531">
    <property type="entry name" value="Beta-barrel_TonB"/>
</dbReference>
<feature type="signal peptide" evidence="14">
    <location>
        <begin position="1"/>
        <end position="36"/>
    </location>
</feature>
<comment type="caution">
    <text evidence="17">The sequence shown here is derived from an EMBL/GenBank/DDBJ whole genome shotgun (WGS) entry which is preliminary data.</text>
</comment>
<keyword evidence="10" id="KW-0675">Receptor</keyword>
<dbReference type="Proteomes" id="UP000653343">
    <property type="component" value="Unassembled WGS sequence"/>
</dbReference>
<dbReference type="InterPro" id="IPR039426">
    <property type="entry name" value="TonB-dep_rcpt-like"/>
</dbReference>
<keyword evidence="5 12" id="KW-0812">Transmembrane</keyword>
<evidence type="ECO:0000256" key="11">
    <source>
        <dbReference type="ARBA" id="ARBA00023237"/>
    </source>
</evidence>
<dbReference type="CDD" id="cd01347">
    <property type="entry name" value="ligand_gated_channel"/>
    <property type="match status" value="1"/>
</dbReference>
<evidence type="ECO:0000259" key="15">
    <source>
        <dbReference type="Pfam" id="PF00593"/>
    </source>
</evidence>
<dbReference type="Gene3D" id="2.170.130.10">
    <property type="entry name" value="TonB-dependent receptor, plug domain"/>
    <property type="match status" value="1"/>
</dbReference>
<feature type="domain" description="TonB-dependent receptor plug" evidence="16">
    <location>
        <begin position="60"/>
        <end position="164"/>
    </location>
</feature>
<evidence type="ECO:0000256" key="9">
    <source>
        <dbReference type="ARBA" id="ARBA00023136"/>
    </source>
</evidence>
<keyword evidence="11 12" id="KW-0998">Cell outer membrane</keyword>
<reference evidence="18" key="1">
    <citation type="journal article" date="2019" name="Int. J. Syst. Evol. Microbiol.">
        <title>The Global Catalogue of Microorganisms (GCM) 10K type strain sequencing project: providing services to taxonomists for standard genome sequencing and annotation.</title>
        <authorList>
            <consortium name="The Broad Institute Genomics Platform"/>
            <consortium name="The Broad Institute Genome Sequencing Center for Infectious Disease"/>
            <person name="Wu L."/>
            <person name="Ma J."/>
        </authorList>
    </citation>
    <scope>NUCLEOTIDE SEQUENCE [LARGE SCALE GENOMIC DNA]</scope>
    <source>
        <strain evidence="18">KCTC 23917</strain>
    </source>
</reference>
<feature type="chain" id="PRO_5045868032" evidence="14">
    <location>
        <begin position="37"/>
        <end position="628"/>
    </location>
</feature>
<evidence type="ECO:0000256" key="5">
    <source>
        <dbReference type="ARBA" id="ARBA00022692"/>
    </source>
</evidence>
<dbReference type="PANTHER" id="PTHR30069">
    <property type="entry name" value="TONB-DEPENDENT OUTER MEMBRANE RECEPTOR"/>
    <property type="match status" value="1"/>
</dbReference>
<proteinExistence type="inferred from homology"/>
<dbReference type="Pfam" id="PF00593">
    <property type="entry name" value="TonB_dep_Rec_b-barrel"/>
    <property type="match status" value="1"/>
</dbReference>
<evidence type="ECO:0000256" key="13">
    <source>
        <dbReference type="RuleBase" id="RU003357"/>
    </source>
</evidence>
<evidence type="ECO:0000256" key="1">
    <source>
        <dbReference type="ARBA" id="ARBA00004571"/>
    </source>
</evidence>
<sequence>MLQAKVYFPVIMTFQFTPIALAAALAAAFPVSSAVAAANPVPEAAAVVVTAARQAQAPADVLADINVISAEDIANSGAVSVADLLQQQRGIEIARNGGAGSNTSVFIRGSNSVQNVVLVDGVRVGSSTTGGASWATLPLDQIDHIEIVYGPLSSMYGADAVGGVIQIFTKKQKGAVRSVVSAGIGSYGTREMNGGVSGSVNKELSFSMKAAHQEAEGFSVTRPGAGPYSYNADKDGYKLDSFSASANYEFSKQAEVGAQFMTSRLNAQFDAGPSYDDRNVQNQEMISVFGKMRVNDIWNTQLQLSQSRDQTYTDASYGKSQIDTRQDFITLQNQFQFGKDSAQLIAERREENVITTTKAINGKRRTDSLAGSYLWKQDAHLASAAVRYDRSSVYGNNTTGNLAYGYRFAEGLRLNASYGTSFRAPTFNELYYPGYGISTNRPEKSKNAEIGAVYQKGDLELSAAYFRNRATDLLVTAKVCPVDPVTNKYGCAYNVNQATISGLTLSGAMKFGQLGIKASADFQDPKDDTTGLQLARRAKRHGTLSADWSEGNWKAGVETVFSGRRYDDVANKNALGGYSLLNLYTSVQLNKDTRVLARWNNALNKDYETAKNYTTTGSSLFVGVQYAY</sequence>
<name>A0ABQ2XZ26_9BURK</name>
<accession>A0ABQ2XZ26</accession>
<organism evidence="17 18">
    <name type="scientific">Undibacterium squillarum</name>
    <dbReference type="NCBI Taxonomy" id="1131567"/>
    <lineage>
        <taxon>Bacteria</taxon>
        <taxon>Pseudomonadati</taxon>
        <taxon>Pseudomonadota</taxon>
        <taxon>Betaproteobacteria</taxon>
        <taxon>Burkholderiales</taxon>
        <taxon>Oxalobacteraceae</taxon>
        <taxon>Undibacterium</taxon>
    </lineage>
</organism>
<keyword evidence="3 12" id="KW-0813">Transport</keyword>
<dbReference type="Pfam" id="PF07715">
    <property type="entry name" value="Plug"/>
    <property type="match status" value="1"/>
</dbReference>
<comment type="similarity">
    <text evidence="2 12 13">Belongs to the TonB-dependent receptor family.</text>
</comment>
<dbReference type="PANTHER" id="PTHR30069:SF53">
    <property type="entry name" value="COLICIN I RECEPTOR-RELATED"/>
    <property type="match status" value="1"/>
</dbReference>
<evidence type="ECO:0000256" key="7">
    <source>
        <dbReference type="ARBA" id="ARBA00023065"/>
    </source>
</evidence>
<evidence type="ECO:0000313" key="17">
    <source>
        <dbReference type="EMBL" id="GGX44846.1"/>
    </source>
</evidence>
<keyword evidence="8 13" id="KW-0798">TonB box</keyword>
<dbReference type="EMBL" id="BMYU01000005">
    <property type="protein sequence ID" value="GGX44846.1"/>
    <property type="molecule type" value="Genomic_DNA"/>
</dbReference>
<dbReference type="Gene3D" id="2.40.170.20">
    <property type="entry name" value="TonB-dependent receptor, beta-barrel domain"/>
    <property type="match status" value="1"/>
</dbReference>
<comment type="subcellular location">
    <subcellularLocation>
        <location evidence="1 12">Cell outer membrane</location>
        <topology evidence="1 12">Multi-pass membrane protein</topology>
    </subcellularLocation>
</comment>
<dbReference type="PROSITE" id="PS52016">
    <property type="entry name" value="TONB_DEPENDENT_REC_3"/>
    <property type="match status" value="1"/>
</dbReference>
<evidence type="ECO:0000256" key="10">
    <source>
        <dbReference type="ARBA" id="ARBA00023170"/>
    </source>
</evidence>
<keyword evidence="7" id="KW-0406">Ion transport</keyword>
<dbReference type="SUPFAM" id="SSF56935">
    <property type="entry name" value="Porins"/>
    <property type="match status" value="1"/>
</dbReference>
<evidence type="ECO:0000256" key="14">
    <source>
        <dbReference type="SAM" id="SignalP"/>
    </source>
</evidence>
<keyword evidence="4 12" id="KW-1134">Transmembrane beta strand</keyword>
<evidence type="ECO:0000256" key="12">
    <source>
        <dbReference type="PROSITE-ProRule" id="PRU01360"/>
    </source>
</evidence>
<protein>
    <submittedName>
        <fullName evidence="17">Outer membrane protein</fullName>
    </submittedName>
</protein>
<dbReference type="InterPro" id="IPR037066">
    <property type="entry name" value="Plug_dom_sf"/>
</dbReference>
<gene>
    <name evidence="17" type="ORF">GCM10010946_24290</name>
</gene>
<keyword evidence="6 14" id="KW-0732">Signal</keyword>
<evidence type="ECO:0000313" key="18">
    <source>
        <dbReference type="Proteomes" id="UP000653343"/>
    </source>
</evidence>
<evidence type="ECO:0000256" key="6">
    <source>
        <dbReference type="ARBA" id="ARBA00022729"/>
    </source>
</evidence>
<evidence type="ECO:0000259" key="16">
    <source>
        <dbReference type="Pfam" id="PF07715"/>
    </source>
</evidence>
<evidence type="ECO:0000256" key="8">
    <source>
        <dbReference type="ARBA" id="ARBA00023077"/>
    </source>
</evidence>